<evidence type="ECO:0000313" key="3">
    <source>
        <dbReference type="Proteomes" id="UP001302602"/>
    </source>
</evidence>
<dbReference type="Proteomes" id="UP001302602">
    <property type="component" value="Unassembled WGS sequence"/>
</dbReference>
<gene>
    <name evidence="2" type="ORF">N657DRAFT_680382</name>
</gene>
<protein>
    <submittedName>
        <fullName evidence="2">Uncharacterized protein</fullName>
    </submittedName>
</protein>
<dbReference type="RefSeq" id="XP_062648152.1">
    <property type="nucleotide sequence ID" value="XM_062796283.1"/>
</dbReference>
<evidence type="ECO:0000313" key="2">
    <source>
        <dbReference type="EMBL" id="KAK4124381.1"/>
    </source>
</evidence>
<name>A0AAN6U3B4_9PEZI</name>
<dbReference type="GeneID" id="87833051"/>
<accession>A0AAN6U3B4</accession>
<evidence type="ECO:0000256" key="1">
    <source>
        <dbReference type="SAM" id="MobiDB-lite"/>
    </source>
</evidence>
<dbReference type="AlphaFoldDB" id="A0AAN6U3B4"/>
<comment type="caution">
    <text evidence="2">The sequence shown here is derived from an EMBL/GenBank/DDBJ whole genome shotgun (WGS) entry which is preliminary data.</text>
</comment>
<organism evidence="2 3">
    <name type="scientific">Parathielavia appendiculata</name>
    <dbReference type="NCBI Taxonomy" id="2587402"/>
    <lineage>
        <taxon>Eukaryota</taxon>
        <taxon>Fungi</taxon>
        <taxon>Dikarya</taxon>
        <taxon>Ascomycota</taxon>
        <taxon>Pezizomycotina</taxon>
        <taxon>Sordariomycetes</taxon>
        <taxon>Sordariomycetidae</taxon>
        <taxon>Sordariales</taxon>
        <taxon>Chaetomiaceae</taxon>
        <taxon>Parathielavia</taxon>
    </lineage>
</organism>
<dbReference type="EMBL" id="MU853227">
    <property type="protein sequence ID" value="KAK4124381.1"/>
    <property type="molecule type" value="Genomic_DNA"/>
</dbReference>
<feature type="compositionally biased region" description="Low complexity" evidence="1">
    <location>
        <begin position="111"/>
        <end position="122"/>
    </location>
</feature>
<reference evidence="2" key="2">
    <citation type="submission" date="2023-05" db="EMBL/GenBank/DDBJ databases">
        <authorList>
            <consortium name="Lawrence Berkeley National Laboratory"/>
            <person name="Steindorff A."/>
            <person name="Hensen N."/>
            <person name="Bonometti L."/>
            <person name="Westerberg I."/>
            <person name="Brannstrom I.O."/>
            <person name="Guillou S."/>
            <person name="Cros-Aarteil S."/>
            <person name="Calhoun S."/>
            <person name="Haridas S."/>
            <person name="Kuo A."/>
            <person name="Mondo S."/>
            <person name="Pangilinan J."/>
            <person name="Riley R."/>
            <person name="Labutti K."/>
            <person name="Andreopoulos B."/>
            <person name="Lipzen A."/>
            <person name="Chen C."/>
            <person name="Yanf M."/>
            <person name="Daum C."/>
            <person name="Ng V."/>
            <person name="Clum A."/>
            <person name="Ohm R."/>
            <person name="Martin F."/>
            <person name="Silar P."/>
            <person name="Natvig D."/>
            <person name="Lalanne C."/>
            <person name="Gautier V."/>
            <person name="Ament-Velasquez S.L."/>
            <person name="Kruys A."/>
            <person name="Hutchinson M.I."/>
            <person name="Powell A.J."/>
            <person name="Barry K."/>
            <person name="Miller A.N."/>
            <person name="Grigoriev I.V."/>
            <person name="Debuchy R."/>
            <person name="Gladieux P."/>
            <person name="Thoren M.H."/>
            <person name="Johannesson H."/>
        </authorList>
    </citation>
    <scope>NUCLEOTIDE SEQUENCE</scope>
    <source>
        <strain evidence="2">CBS 731.68</strain>
    </source>
</reference>
<sequence length="165" mass="17808">MTRICFDHLDAAIPVFATPEAAAIARRWGHLSCITETYHLDPVATSPVGSWLPSLLPGGGLPDWLSVFSVPGHRELNFATAVVYSHEDQETEKTMKKHKLPLLAARHQGRRGSAAGAAGQRHGPIRGRQRFECKRAGGDGGGGEDEGRREPNFGEAENGACFVLL</sequence>
<keyword evidence="3" id="KW-1185">Reference proteome</keyword>
<feature type="region of interest" description="Disordered" evidence="1">
    <location>
        <begin position="109"/>
        <end position="158"/>
    </location>
</feature>
<proteinExistence type="predicted"/>
<reference evidence="2" key="1">
    <citation type="journal article" date="2023" name="Mol. Phylogenet. Evol.">
        <title>Genome-scale phylogeny and comparative genomics of the fungal order Sordariales.</title>
        <authorList>
            <person name="Hensen N."/>
            <person name="Bonometti L."/>
            <person name="Westerberg I."/>
            <person name="Brannstrom I.O."/>
            <person name="Guillou S."/>
            <person name="Cros-Aarteil S."/>
            <person name="Calhoun S."/>
            <person name="Haridas S."/>
            <person name="Kuo A."/>
            <person name="Mondo S."/>
            <person name="Pangilinan J."/>
            <person name="Riley R."/>
            <person name="LaButti K."/>
            <person name="Andreopoulos B."/>
            <person name="Lipzen A."/>
            <person name="Chen C."/>
            <person name="Yan M."/>
            <person name="Daum C."/>
            <person name="Ng V."/>
            <person name="Clum A."/>
            <person name="Steindorff A."/>
            <person name="Ohm R.A."/>
            <person name="Martin F."/>
            <person name="Silar P."/>
            <person name="Natvig D.O."/>
            <person name="Lalanne C."/>
            <person name="Gautier V."/>
            <person name="Ament-Velasquez S.L."/>
            <person name="Kruys A."/>
            <person name="Hutchinson M.I."/>
            <person name="Powell A.J."/>
            <person name="Barry K."/>
            <person name="Miller A.N."/>
            <person name="Grigoriev I.V."/>
            <person name="Debuchy R."/>
            <person name="Gladieux P."/>
            <person name="Hiltunen Thoren M."/>
            <person name="Johannesson H."/>
        </authorList>
    </citation>
    <scope>NUCLEOTIDE SEQUENCE</scope>
    <source>
        <strain evidence="2">CBS 731.68</strain>
    </source>
</reference>